<dbReference type="PANTHER" id="PTHR34365:SF7">
    <property type="entry name" value="GLYCINE-RICH DOMAIN-CONTAINING PROTEIN 1"/>
    <property type="match status" value="1"/>
</dbReference>
<feature type="domain" description="GRPD C-terminal" evidence="2">
    <location>
        <begin position="494"/>
        <end position="626"/>
    </location>
</feature>
<dbReference type="Pfam" id="PF25334">
    <property type="entry name" value="C2_GRDP"/>
    <property type="match status" value="1"/>
</dbReference>
<evidence type="ECO:0000259" key="2">
    <source>
        <dbReference type="Pfam" id="PF25335"/>
    </source>
</evidence>
<dbReference type="PANTHER" id="PTHR34365">
    <property type="entry name" value="ENOLASE (DUF1399)"/>
    <property type="match status" value="1"/>
</dbReference>
<feature type="domain" description="GRDP C2" evidence="1">
    <location>
        <begin position="322"/>
        <end position="455"/>
    </location>
</feature>
<dbReference type="STRING" id="218851.A0A2G5E804"/>
<dbReference type="InterPro" id="IPR057458">
    <property type="entry name" value="GRDP_C2"/>
</dbReference>
<dbReference type="FunCoup" id="A0A2G5E804">
    <property type="interactions" value="1073"/>
</dbReference>
<dbReference type="Pfam" id="PF07173">
    <property type="entry name" value="GRDP-like"/>
    <property type="match status" value="1"/>
</dbReference>
<protein>
    <recommendedName>
        <fullName evidence="5">Glycine-rich domain-containing protein-like</fullName>
    </recommendedName>
</protein>
<dbReference type="Pfam" id="PF25335">
    <property type="entry name" value="GRDP_C"/>
    <property type="match status" value="1"/>
</dbReference>
<dbReference type="Proteomes" id="UP000230069">
    <property type="component" value="Unassembled WGS sequence"/>
</dbReference>
<evidence type="ECO:0000313" key="4">
    <source>
        <dbReference type="Proteomes" id="UP000230069"/>
    </source>
</evidence>
<gene>
    <name evidence="3" type="ORF">AQUCO_01000041v1</name>
</gene>
<evidence type="ECO:0008006" key="5">
    <source>
        <dbReference type="Google" id="ProtNLM"/>
    </source>
</evidence>
<proteinExistence type="predicted"/>
<name>A0A2G5E804_AQUCA</name>
<organism evidence="3 4">
    <name type="scientific">Aquilegia coerulea</name>
    <name type="common">Rocky mountain columbine</name>
    <dbReference type="NCBI Taxonomy" id="218851"/>
    <lineage>
        <taxon>Eukaryota</taxon>
        <taxon>Viridiplantae</taxon>
        <taxon>Streptophyta</taxon>
        <taxon>Embryophyta</taxon>
        <taxon>Tracheophyta</taxon>
        <taxon>Spermatophyta</taxon>
        <taxon>Magnoliopsida</taxon>
        <taxon>Ranunculales</taxon>
        <taxon>Ranunculaceae</taxon>
        <taxon>Thalictroideae</taxon>
        <taxon>Aquilegia</taxon>
    </lineage>
</organism>
<evidence type="ECO:0000313" key="3">
    <source>
        <dbReference type="EMBL" id="PIA51898.1"/>
    </source>
</evidence>
<reference evidence="3 4" key="1">
    <citation type="submission" date="2017-09" db="EMBL/GenBank/DDBJ databases">
        <title>WGS assembly of Aquilegia coerulea Goldsmith.</title>
        <authorList>
            <person name="Hodges S."/>
            <person name="Kramer E."/>
            <person name="Nordborg M."/>
            <person name="Tomkins J."/>
            <person name="Borevitz J."/>
            <person name="Derieg N."/>
            <person name="Yan J."/>
            <person name="Mihaltcheva S."/>
            <person name="Hayes R.D."/>
            <person name="Rokhsar D."/>
        </authorList>
    </citation>
    <scope>NUCLEOTIDE SEQUENCE [LARGE SCALE GENOMIC DNA]</scope>
    <source>
        <strain evidence="4">cv. Goldsmith</strain>
    </source>
</reference>
<sequence length="829" mass="89889">MEKEQELEWGEAQKIVISEDLVEAAKKQLNFLATVDRHRCLYDGPVLLRAIYRYNTYWLPLLAKHSMSEIAEGPLVVPLDCEWIWHCHRLNPLRYKADCQEFYGRILDNKNVVSTIQGESTRQTEEIWKRLYPEEPFELDLSSISSDGDSVNIMTEGSKYDFVAAVRRQSPFFYQVSKLFMNDNLFLEEAAARYKGFLHMIKRNKERSIRRFCVPTYDIDLMWHTHQLHPVSYCKNLVVTLGKVLEHDDMDSDRAKGQKLDVGFSGTTMQWEDTFGTRYWRAGGMYRGVAPSPITDIPLLASIKSKALVSSTVSQSILQLSKTTVVEVLLEIVGVRNLPDGHNGSLSVFFSKKKPDAFFDERKRLSILSESKEKQVASFQCEPTGELFFELVCQMPSTLRISRPDKVMGTTSIALQNILDPVSKLSIEKWLELVPSSGPLDSKPICLRIAVSVTPPAPAPHVLHMVRSRPSLKSACFLPLPGSIQLGKSWTSLIDEAGNEIINIQTRNSKKAVGNNGKPKKEIIGIIGWSDEARILAEFSETGWSLKGSEWSSQLWKKSIEGGHIFELRGDRVVQLFPGRKLEYEPKNCQRQKNEQDFITAIEFSNEFPYGKAVALLNLKCGVLKVEEEWFALSAITLAIILSDILRKEGNSVSIANIENLKMVDSNEDAYDIEGKSGKATNLENKELAAKISVAVAEKGEAGDKIKNVASGGTMVKGGGCGGGCGGSCGNMVRSGGCGGCGGSGCGNMAKSSGCGSGCGGSGCGNMVKSGGCGGCGGGGCSGSCGNMVKSGGCGGGGCSGSCGNMVKSGGCGGGGCSGSCGNSAVSTN</sequence>
<dbReference type="InterPro" id="IPR057518">
    <property type="entry name" value="GRDP_C"/>
</dbReference>
<dbReference type="OrthoDB" id="2684236at2759"/>
<dbReference type="InterPro" id="IPR009836">
    <property type="entry name" value="GRDP-like"/>
</dbReference>
<evidence type="ECO:0000259" key="1">
    <source>
        <dbReference type="Pfam" id="PF25334"/>
    </source>
</evidence>
<dbReference type="EMBL" id="KZ305027">
    <property type="protein sequence ID" value="PIA51898.1"/>
    <property type="molecule type" value="Genomic_DNA"/>
</dbReference>
<keyword evidence="4" id="KW-1185">Reference proteome</keyword>
<accession>A0A2G5E804</accession>
<dbReference type="AlphaFoldDB" id="A0A2G5E804"/>
<dbReference type="EMBL" id="KZ305027">
    <property type="protein sequence ID" value="PIA51896.1"/>
    <property type="molecule type" value="Genomic_DNA"/>
</dbReference>